<dbReference type="SUPFAM" id="SSF53383">
    <property type="entry name" value="PLP-dependent transferases"/>
    <property type="match status" value="1"/>
</dbReference>
<dbReference type="Pfam" id="PF00155">
    <property type="entry name" value="Aminotran_1_2"/>
    <property type="match status" value="1"/>
</dbReference>
<dbReference type="CDD" id="cd00609">
    <property type="entry name" value="AAT_like"/>
    <property type="match status" value="1"/>
</dbReference>
<dbReference type="AlphaFoldDB" id="A0A8E1USE0"/>
<name>A0A8E1USE0_9BACT</name>
<dbReference type="Gene3D" id="3.40.640.10">
    <property type="entry name" value="Type I PLP-dependent aspartate aminotransferase-like (Major domain)"/>
    <property type="match status" value="1"/>
</dbReference>
<organism evidence="4 5">
    <name type="scientific">Xylanibacter rarus</name>
    <dbReference type="NCBI Taxonomy" id="1676614"/>
    <lineage>
        <taxon>Bacteria</taxon>
        <taxon>Pseudomonadati</taxon>
        <taxon>Bacteroidota</taxon>
        <taxon>Bacteroidia</taxon>
        <taxon>Bacteroidales</taxon>
        <taxon>Prevotellaceae</taxon>
        <taxon>Xylanibacter</taxon>
    </lineage>
</organism>
<evidence type="ECO:0000313" key="5">
    <source>
        <dbReference type="Proteomes" id="UP000036951"/>
    </source>
</evidence>
<evidence type="ECO:0000256" key="1">
    <source>
        <dbReference type="ARBA" id="ARBA00001933"/>
    </source>
</evidence>
<protein>
    <recommendedName>
        <fullName evidence="3">Aminotransferase class I/classII large domain-containing protein</fullName>
    </recommendedName>
</protein>
<dbReference type="Proteomes" id="UP000036951">
    <property type="component" value="Unassembled WGS sequence"/>
</dbReference>
<comment type="caution">
    <text evidence="4">The sequence shown here is derived from an EMBL/GenBank/DDBJ whole genome shotgun (WGS) entry which is preliminary data.</text>
</comment>
<gene>
    <name evidence="4" type="ORF">ACU52_05110</name>
</gene>
<dbReference type="PANTHER" id="PTHR42885">
    <property type="entry name" value="HISTIDINOL-PHOSPHATE AMINOTRANSFERASE-RELATED"/>
    <property type="match status" value="1"/>
</dbReference>
<evidence type="ECO:0000256" key="2">
    <source>
        <dbReference type="ARBA" id="ARBA00022898"/>
    </source>
</evidence>
<comment type="cofactor">
    <cofactor evidence="1">
        <name>pyridoxal 5'-phosphate</name>
        <dbReference type="ChEBI" id="CHEBI:597326"/>
    </cofactor>
</comment>
<feature type="domain" description="Aminotransferase class I/classII large" evidence="3">
    <location>
        <begin position="18"/>
        <end position="333"/>
    </location>
</feature>
<reference evidence="4 5" key="1">
    <citation type="submission" date="2015-06" db="EMBL/GenBank/DDBJ databases">
        <title>Prevotella sp. 109, sp. nov., a novel member of the family Prevotellaceae isolated from human faeces.</title>
        <authorList>
            <person name="Shkoporov A.N."/>
            <person name="Chaplin A.V."/>
            <person name="Kafarskaia L.I."/>
            <person name="Efimov B.A."/>
        </authorList>
    </citation>
    <scope>NUCLEOTIDE SEQUENCE [LARGE SCALE GENOMIC DNA]</scope>
    <source>
        <strain evidence="4 5">109</strain>
    </source>
</reference>
<dbReference type="InterPro" id="IPR004839">
    <property type="entry name" value="Aminotransferase_I/II_large"/>
</dbReference>
<dbReference type="PANTHER" id="PTHR42885:SF1">
    <property type="entry name" value="THREONINE-PHOSPHATE DECARBOXYLASE"/>
    <property type="match status" value="1"/>
</dbReference>
<keyword evidence="2" id="KW-0663">Pyridoxal phosphate</keyword>
<dbReference type="RefSeq" id="WP_053397991.1">
    <property type="nucleotide sequence ID" value="NZ_LFQU01000006.1"/>
</dbReference>
<dbReference type="InterPro" id="IPR015422">
    <property type="entry name" value="PyrdxlP-dep_Trfase_small"/>
</dbReference>
<dbReference type="OrthoDB" id="9813612at2"/>
<dbReference type="EMBL" id="LFQU01000006">
    <property type="protein sequence ID" value="KOO69038.1"/>
    <property type="molecule type" value="Genomic_DNA"/>
</dbReference>
<dbReference type="InterPro" id="IPR015424">
    <property type="entry name" value="PyrdxlP-dep_Trfase"/>
</dbReference>
<evidence type="ECO:0000259" key="3">
    <source>
        <dbReference type="Pfam" id="PF00155"/>
    </source>
</evidence>
<sequence length="347" mass="38265">MINGHGDDLYKYNVEVKSNFSSNIYSHADLSGLKKYLAGRMDVIGSYPEPEPYSLEKALAEECGIEANEIMVTNGATEAIYLAARLTNEKLAGSGINLISMPTFSEYADACRMAGGKTMSSESGYRGEATHWMCNPNNPTGTVIGGKELLNIAAESKNDIFVIDQSYEHYTTLKLISDREAADAGNIILIHSMTKQFCIPGLRLGYVTAAPQLISRLKALRHPWSVNALAIEAGLYLIQNKEKAISDVGGLLDEAQRLRNELNKIDGVSVRPTMTNFMLASLKGRKAADLKEFLVNSYGILIRDASNFEGLDSSYFRVAAQTRAENDMLVMAIKDFMSHDCYRQQDK</sequence>
<proteinExistence type="predicted"/>
<keyword evidence="5" id="KW-1185">Reference proteome</keyword>
<evidence type="ECO:0000313" key="4">
    <source>
        <dbReference type="EMBL" id="KOO69038.1"/>
    </source>
</evidence>
<accession>A0A8E1USE0</accession>
<dbReference type="GO" id="GO:0030170">
    <property type="term" value="F:pyridoxal phosphate binding"/>
    <property type="evidence" value="ECO:0007669"/>
    <property type="project" value="InterPro"/>
</dbReference>
<dbReference type="InterPro" id="IPR015421">
    <property type="entry name" value="PyrdxlP-dep_Trfase_major"/>
</dbReference>
<dbReference type="Gene3D" id="3.90.1150.10">
    <property type="entry name" value="Aspartate Aminotransferase, domain 1"/>
    <property type="match status" value="1"/>
</dbReference>